<dbReference type="FunCoup" id="K5XFA6">
    <property type="interactions" value="25"/>
</dbReference>
<dbReference type="EMBL" id="JH971387">
    <property type="protein sequence ID" value="EKM82063.1"/>
    <property type="molecule type" value="Genomic_DNA"/>
</dbReference>
<dbReference type="InterPro" id="IPR042081">
    <property type="entry name" value="RNA_2'-PTrans_C"/>
</dbReference>
<dbReference type="GO" id="GO:0006388">
    <property type="term" value="P:tRNA splicing, via endonucleolytic cleavage and ligation"/>
    <property type="evidence" value="ECO:0007669"/>
    <property type="project" value="TreeGrafter"/>
</dbReference>
<proteinExistence type="inferred from homology"/>
<evidence type="ECO:0000256" key="7">
    <source>
        <dbReference type="SAM" id="MobiDB-lite"/>
    </source>
</evidence>
<dbReference type="InParanoid" id="K5XFA6"/>
<sequence>MSKKSRRSKQEGVNHRDGNGSHPKLRGTERDLPEVKLSKTLSWILRHGGAYEGLAMREDGFVYVSDILKHSRLRTFGLTLERLKGIVQTDPKQRFSLVFERSDATRLNYTVVEGNEDENGMWLIKANQGHSISAVKIELESILQVSDIPSGLAVHGTTRSAWNVIEKEGLSKMNRNHIHMAQGVGKDNVISGMRQSSQILIFINVQKALDAGIKFYLSDNGVVLTDGDEHGYLKMEFIDRVEDARTRKAIEGWEGSGRLLDKVVSGTFLDPGRASCNTRRV</sequence>
<organism evidence="8 9">
    <name type="scientific">Agaricus bisporus var. burnettii (strain JB137-S8 / ATCC MYA-4627 / FGSC 10392)</name>
    <name type="common">White button mushroom</name>
    <dbReference type="NCBI Taxonomy" id="597362"/>
    <lineage>
        <taxon>Eukaryota</taxon>
        <taxon>Fungi</taxon>
        <taxon>Dikarya</taxon>
        <taxon>Basidiomycota</taxon>
        <taxon>Agaricomycotina</taxon>
        <taxon>Agaricomycetes</taxon>
        <taxon>Agaricomycetidae</taxon>
        <taxon>Agaricales</taxon>
        <taxon>Agaricineae</taxon>
        <taxon>Agaricaceae</taxon>
        <taxon>Agaricus</taxon>
    </lineage>
</organism>
<reference evidence="9" key="1">
    <citation type="journal article" date="2012" name="Proc. Natl. Acad. Sci. U.S.A.">
        <title>Genome sequence of the button mushroom Agaricus bisporus reveals mechanisms governing adaptation to a humic-rich ecological niche.</title>
        <authorList>
            <person name="Morin E."/>
            <person name="Kohler A."/>
            <person name="Baker A.R."/>
            <person name="Foulongne-Oriol M."/>
            <person name="Lombard V."/>
            <person name="Nagy L.G."/>
            <person name="Ohm R.A."/>
            <person name="Patyshakuliyeva A."/>
            <person name="Brun A."/>
            <person name="Aerts A.L."/>
            <person name="Bailey A.M."/>
            <person name="Billette C."/>
            <person name="Coutinho P.M."/>
            <person name="Deakin G."/>
            <person name="Doddapaneni H."/>
            <person name="Floudas D."/>
            <person name="Grimwood J."/>
            <person name="Hilden K."/>
            <person name="Kuees U."/>
            <person name="LaButti K.M."/>
            <person name="Lapidus A."/>
            <person name="Lindquist E.A."/>
            <person name="Lucas S.M."/>
            <person name="Murat C."/>
            <person name="Riley R.W."/>
            <person name="Salamov A.A."/>
            <person name="Schmutz J."/>
            <person name="Subramanian V."/>
            <person name="Woesten H.A.B."/>
            <person name="Xu J."/>
            <person name="Eastwood D.C."/>
            <person name="Foster G.D."/>
            <person name="Sonnenberg A.S."/>
            <person name="Cullen D."/>
            <person name="de Vries R.P."/>
            <person name="Lundell T."/>
            <person name="Hibbett D.S."/>
            <person name="Henrissat B."/>
            <person name="Burton K.S."/>
            <person name="Kerrigan R.W."/>
            <person name="Challen M.P."/>
            <person name="Grigoriev I.V."/>
            <person name="Martin F."/>
        </authorList>
    </citation>
    <scope>NUCLEOTIDE SEQUENCE [LARGE SCALE GENOMIC DNA]</scope>
    <source>
        <strain evidence="9">JB137-S8 / ATCC MYA-4627 / FGSC 10392</strain>
    </source>
</reference>
<dbReference type="Pfam" id="PF01885">
    <property type="entry name" value="PTS_2-RNA"/>
    <property type="match status" value="1"/>
</dbReference>
<dbReference type="GeneID" id="18830903"/>
<keyword evidence="4" id="KW-0808">Transferase</keyword>
<dbReference type="GO" id="GO:0000215">
    <property type="term" value="F:tRNA 2'-phosphotransferase activity"/>
    <property type="evidence" value="ECO:0007669"/>
    <property type="project" value="UniProtKB-EC"/>
</dbReference>
<dbReference type="RefSeq" id="XP_007327313.1">
    <property type="nucleotide sequence ID" value="XM_007327251.1"/>
</dbReference>
<comment type="function">
    <text evidence="1">Catalyzes the last step of tRNA splicing, the transfer of the splice junction 2'-phosphate from ligated tRNA to NAD to produce ADP-ribose 1''-2'' cyclic phosphate.</text>
</comment>
<name>K5XFA6_AGABU</name>
<evidence type="ECO:0000256" key="5">
    <source>
        <dbReference type="ARBA" id="ARBA00023027"/>
    </source>
</evidence>
<gene>
    <name evidence="8" type="ORF">AGABI1DRAFT_70670</name>
</gene>
<evidence type="ECO:0000256" key="3">
    <source>
        <dbReference type="ARBA" id="ARBA00012007"/>
    </source>
</evidence>
<dbReference type="Gene3D" id="1.10.10.970">
    <property type="entry name" value="RNA 2'-phosphotransferase, Tpt1/KptA family, N-terminal domain"/>
    <property type="match status" value="1"/>
</dbReference>
<dbReference type="STRING" id="597362.K5XFA6"/>
<feature type="compositionally biased region" description="Basic and acidic residues" evidence="7">
    <location>
        <begin position="8"/>
        <end position="19"/>
    </location>
</feature>
<dbReference type="KEGG" id="abp:AGABI1DRAFT70670"/>
<dbReference type="Proteomes" id="UP000008493">
    <property type="component" value="Unassembled WGS sequence"/>
</dbReference>
<evidence type="ECO:0000313" key="8">
    <source>
        <dbReference type="EMBL" id="EKM82063.1"/>
    </source>
</evidence>
<dbReference type="InterPro" id="IPR002745">
    <property type="entry name" value="Ptrans_KptA/Tpt1"/>
</dbReference>
<evidence type="ECO:0000313" key="9">
    <source>
        <dbReference type="Proteomes" id="UP000008493"/>
    </source>
</evidence>
<comment type="similarity">
    <text evidence="2">Belongs to the KptA/TPT1 family.</text>
</comment>
<dbReference type="eggNOG" id="KOG2278">
    <property type="taxonomic scope" value="Eukaryota"/>
</dbReference>
<dbReference type="InterPro" id="IPR042080">
    <property type="entry name" value="RNA_2'-PTrans_N"/>
</dbReference>
<dbReference type="HOGENOM" id="CLU_052998_1_0_1"/>
<feature type="region of interest" description="Disordered" evidence="7">
    <location>
        <begin position="1"/>
        <end position="31"/>
    </location>
</feature>
<dbReference type="OrthoDB" id="419694at2759"/>
<keyword evidence="5" id="KW-0520">NAD</keyword>
<dbReference type="Gene3D" id="3.20.170.30">
    <property type="match status" value="1"/>
</dbReference>
<evidence type="ECO:0000256" key="4">
    <source>
        <dbReference type="ARBA" id="ARBA00022679"/>
    </source>
</evidence>
<protein>
    <recommendedName>
        <fullName evidence="3">2'-phosphotransferase</fullName>
        <ecNumber evidence="3">2.7.1.160</ecNumber>
    </recommendedName>
</protein>
<evidence type="ECO:0000256" key="2">
    <source>
        <dbReference type="ARBA" id="ARBA00009836"/>
    </source>
</evidence>
<accession>K5XFA6</accession>
<comment type="catalytic activity">
    <reaction evidence="6">
        <text>2'-phospho-[ligated tRNA] + NAD(+) = mature tRNA + ADP-alpha-D-ribose 1'',2''-cyclic phosphate + nicotinamide</text>
        <dbReference type="Rhea" id="RHEA:23324"/>
        <dbReference type="Rhea" id="RHEA-COMP:11106"/>
        <dbReference type="Rhea" id="RHEA-COMP:11107"/>
        <dbReference type="ChEBI" id="CHEBI:17154"/>
        <dbReference type="ChEBI" id="CHEBI:57540"/>
        <dbReference type="ChEBI" id="CHEBI:76596"/>
        <dbReference type="ChEBI" id="CHEBI:82883"/>
        <dbReference type="ChEBI" id="CHEBI:85027"/>
        <dbReference type="EC" id="2.7.1.160"/>
    </reaction>
</comment>
<dbReference type="PANTHER" id="PTHR12684:SF2">
    <property type="entry name" value="TRNA 2'-PHOSPHOTRANSFERASE 1"/>
    <property type="match status" value="1"/>
</dbReference>
<evidence type="ECO:0000256" key="6">
    <source>
        <dbReference type="ARBA" id="ARBA00047949"/>
    </source>
</evidence>
<dbReference type="AlphaFoldDB" id="K5XFA6"/>
<evidence type="ECO:0000256" key="1">
    <source>
        <dbReference type="ARBA" id="ARBA00003343"/>
    </source>
</evidence>
<dbReference type="SUPFAM" id="SSF56399">
    <property type="entry name" value="ADP-ribosylation"/>
    <property type="match status" value="1"/>
</dbReference>
<dbReference type="PANTHER" id="PTHR12684">
    <property type="entry name" value="PUTATIVE PHOSPHOTRANSFERASE"/>
    <property type="match status" value="1"/>
</dbReference>
<dbReference type="OMA" id="HATWPKI"/>
<keyword evidence="9" id="KW-1185">Reference proteome</keyword>
<dbReference type="EC" id="2.7.1.160" evidence="3"/>